<evidence type="ECO:0000256" key="1">
    <source>
        <dbReference type="ARBA" id="ARBA00002501"/>
    </source>
</evidence>
<comment type="similarity">
    <text evidence="3 7">Belongs to the PRA1 family.</text>
</comment>
<keyword evidence="9" id="KW-1185">Reference proteome</keyword>
<dbReference type="Proteomes" id="UP001445335">
    <property type="component" value="Unassembled WGS sequence"/>
</dbReference>
<evidence type="ECO:0000256" key="2">
    <source>
        <dbReference type="ARBA" id="ARBA00004141"/>
    </source>
</evidence>
<dbReference type="GO" id="GO:0016020">
    <property type="term" value="C:membrane"/>
    <property type="evidence" value="ECO:0007669"/>
    <property type="project" value="UniProtKB-SubCell"/>
</dbReference>
<evidence type="ECO:0000313" key="8">
    <source>
        <dbReference type="EMBL" id="KAK9831506.1"/>
    </source>
</evidence>
<proteinExistence type="inferred from homology"/>
<keyword evidence="6 7" id="KW-0472">Membrane</keyword>
<comment type="caution">
    <text evidence="8">The sequence shown here is derived from an EMBL/GenBank/DDBJ whole genome shotgun (WGS) entry which is preliminary data.</text>
</comment>
<dbReference type="InterPro" id="IPR004895">
    <property type="entry name" value="Prenylated_rab_accept_PRA1"/>
</dbReference>
<reference evidence="8 9" key="1">
    <citation type="journal article" date="2024" name="Nat. Commun.">
        <title>Phylogenomics reveals the evolutionary origins of lichenization in chlorophyte algae.</title>
        <authorList>
            <person name="Puginier C."/>
            <person name="Libourel C."/>
            <person name="Otte J."/>
            <person name="Skaloud P."/>
            <person name="Haon M."/>
            <person name="Grisel S."/>
            <person name="Petersen M."/>
            <person name="Berrin J.G."/>
            <person name="Delaux P.M."/>
            <person name="Dal Grande F."/>
            <person name="Keller J."/>
        </authorList>
    </citation>
    <scope>NUCLEOTIDE SEQUENCE [LARGE SCALE GENOMIC DNA]</scope>
    <source>
        <strain evidence="8 9">SAG 245.80</strain>
    </source>
</reference>
<comment type="subcellular location">
    <subcellularLocation>
        <location evidence="2 7">Membrane</location>
        <topology evidence="2 7">Multi-pass membrane protein</topology>
    </subcellularLocation>
</comment>
<keyword evidence="5 7" id="KW-1133">Transmembrane helix</keyword>
<keyword evidence="4 7" id="KW-0812">Transmembrane</keyword>
<dbReference type="AlphaFoldDB" id="A0AAW1RDY9"/>
<evidence type="ECO:0000256" key="4">
    <source>
        <dbReference type="ARBA" id="ARBA00022692"/>
    </source>
</evidence>
<name>A0AAW1RDY9_9CHLO</name>
<feature type="transmembrane region" description="Helical" evidence="7">
    <location>
        <begin position="83"/>
        <end position="105"/>
    </location>
</feature>
<dbReference type="PANTHER" id="PTHR19317:SF0">
    <property type="entry name" value="PRENYLATED RAB ACCEPTOR PROTEIN 1"/>
    <property type="match status" value="1"/>
</dbReference>
<evidence type="ECO:0000256" key="5">
    <source>
        <dbReference type="ARBA" id="ARBA00022989"/>
    </source>
</evidence>
<evidence type="ECO:0000313" key="9">
    <source>
        <dbReference type="Proteomes" id="UP001445335"/>
    </source>
</evidence>
<feature type="transmembrane region" description="Helical" evidence="7">
    <location>
        <begin position="117"/>
        <end position="150"/>
    </location>
</feature>
<dbReference type="GO" id="GO:0005783">
    <property type="term" value="C:endoplasmic reticulum"/>
    <property type="evidence" value="ECO:0007669"/>
    <property type="project" value="UniProtKB-ARBA"/>
</dbReference>
<dbReference type="EMBL" id="JALJOU010000045">
    <property type="protein sequence ID" value="KAK9831506.1"/>
    <property type="molecule type" value="Genomic_DNA"/>
</dbReference>
<keyword evidence="7" id="KW-0813">Transport</keyword>
<feature type="transmembrane region" description="Helical" evidence="7">
    <location>
        <begin position="57"/>
        <end position="77"/>
    </location>
</feature>
<organism evidence="8 9">
    <name type="scientific">Elliptochloris bilobata</name>
    <dbReference type="NCBI Taxonomy" id="381761"/>
    <lineage>
        <taxon>Eukaryota</taxon>
        <taxon>Viridiplantae</taxon>
        <taxon>Chlorophyta</taxon>
        <taxon>core chlorophytes</taxon>
        <taxon>Trebouxiophyceae</taxon>
        <taxon>Trebouxiophyceae incertae sedis</taxon>
        <taxon>Elliptochloris clade</taxon>
        <taxon>Elliptochloris</taxon>
    </lineage>
</organism>
<evidence type="ECO:0000256" key="3">
    <source>
        <dbReference type="ARBA" id="ARBA00006483"/>
    </source>
</evidence>
<protein>
    <recommendedName>
        <fullName evidence="7">PRA1 family protein</fullName>
    </recommendedName>
</protein>
<dbReference type="PANTHER" id="PTHR19317">
    <property type="entry name" value="PRENYLATED RAB ACCEPTOR 1-RELATED"/>
    <property type="match status" value="1"/>
</dbReference>
<accession>A0AAW1RDY9</accession>
<evidence type="ECO:0000256" key="7">
    <source>
        <dbReference type="RuleBase" id="RU363107"/>
    </source>
</evidence>
<dbReference type="GO" id="GO:0005794">
    <property type="term" value="C:Golgi apparatus"/>
    <property type="evidence" value="ECO:0007669"/>
    <property type="project" value="TreeGrafter"/>
</dbReference>
<comment type="function">
    <text evidence="1 7">May be involved in both secretory and endocytic intracellular trafficking in the endosomal/prevacuolar compartments.</text>
</comment>
<gene>
    <name evidence="8" type="ORF">WJX81_003743</name>
</gene>
<evidence type="ECO:0000256" key="6">
    <source>
        <dbReference type="ARBA" id="ARBA00023136"/>
    </source>
</evidence>
<dbReference type="Pfam" id="PF03208">
    <property type="entry name" value="PRA1"/>
    <property type="match status" value="1"/>
</dbReference>
<dbReference type="GO" id="GO:0016192">
    <property type="term" value="P:vesicle-mediated transport"/>
    <property type="evidence" value="ECO:0007669"/>
    <property type="project" value="UniProtKB-ARBA"/>
</dbReference>
<sequence>MGARPMLVAAEAAALFREVVGSVFKERKPWSELFDRTAFSRPASVAEATQRLRKNAAYFRINYLILMLCVTFITLLLNPTSLLVLGFLTAGWSYLFVVRTAPIVIGGRTFSEKEKLIGASGVSVLVVFFLTSIGVILATALGISVAAVALHGSLRTPDDLFTDEIEGQQPGLLEFVTAPLMAVSAAPPPPAATPIAAAV</sequence>